<feature type="domain" description="Fungal lipase-type" evidence="1">
    <location>
        <begin position="146"/>
        <end position="241"/>
    </location>
</feature>
<dbReference type="GO" id="GO:0006629">
    <property type="term" value="P:lipid metabolic process"/>
    <property type="evidence" value="ECO:0007669"/>
    <property type="project" value="InterPro"/>
</dbReference>
<proteinExistence type="predicted"/>
<dbReference type="EMBL" id="ABCS01000015">
    <property type="protein sequence ID" value="EDM79944.1"/>
    <property type="molecule type" value="Genomic_DNA"/>
</dbReference>
<gene>
    <name evidence="2" type="ORF">PPSIR1_22921</name>
</gene>
<dbReference type="InterPro" id="IPR029058">
    <property type="entry name" value="AB_hydrolase_fold"/>
</dbReference>
<organism evidence="2 3">
    <name type="scientific">Plesiocystis pacifica SIR-1</name>
    <dbReference type="NCBI Taxonomy" id="391625"/>
    <lineage>
        <taxon>Bacteria</taxon>
        <taxon>Pseudomonadati</taxon>
        <taxon>Myxococcota</taxon>
        <taxon>Polyangia</taxon>
        <taxon>Nannocystales</taxon>
        <taxon>Nannocystaceae</taxon>
        <taxon>Plesiocystis</taxon>
    </lineage>
</organism>
<evidence type="ECO:0000313" key="3">
    <source>
        <dbReference type="Proteomes" id="UP000005801"/>
    </source>
</evidence>
<dbReference type="STRING" id="391625.PPSIR1_22921"/>
<protein>
    <submittedName>
        <fullName evidence="2">Lipase, class 3</fullName>
    </submittedName>
</protein>
<sequence>MQLCLSMIAYAGSHGDPSRSSAALHRTIASYLERLLPEAGLELTWGPASVRPWWQSSAPAVVGFVVAPQDGGVGPHHLVLRGGGLLTLSAELVEGLGCLEQAPWLWLQGDDDDLAPAICAGLSRCLDAVHRLTPDEGLPGGGRSLAEHLREAIAATPDSRRFVLDVVGHGVGGSLASVVALWLRDTQGRRSAREESWDPQRQAKLRCTAFASPTPGNADFAGYLEERLEGELALVSNTLDPASMLWDAQAMLGLPGLYQPHVDESPGVRLFVDALANEIERQGIDYEQVPTSILEGELCTTLPPSFAAQAEYQHVHAYVEQLGLGGRLDRALLGELLGRSASTDDGPLAQ</sequence>
<evidence type="ECO:0000313" key="2">
    <source>
        <dbReference type="EMBL" id="EDM79944.1"/>
    </source>
</evidence>
<keyword evidence="3" id="KW-1185">Reference proteome</keyword>
<dbReference type="Pfam" id="PF01764">
    <property type="entry name" value="Lipase_3"/>
    <property type="match status" value="1"/>
</dbReference>
<reference evidence="2 3" key="1">
    <citation type="submission" date="2007-06" db="EMBL/GenBank/DDBJ databases">
        <authorList>
            <person name="Shimkets L."/>
            <person name="Ferriera S."/>
            <person name="Johnson J."/>
            <person name="Kravitz S."/>
            <person name="Beeson K."/>
            <person name="Sutton G."/>
            <person name="Rogers Y.-H."/>
            <person name="Friedman R."/>
            <person name="Frazier M."/>
            <person name="Venter J.C."/>
        </authorList>
    </citation>
    <scope>NUCLEOTIDE SEQUENCE [LARGE SCALE GENOMIC DNA]</scope>
    <source>
        <strain evidence="2 3">SIR-1</strain>
    </source>
</reference>
<dbReference type="AlphaFoldDB" id="A6G2K7"/>
<dbReference type="SUPFAM" id="SSF53474">
    <property type="entry name" value="alpha/beta-Hydrolases"/>
    <property type="match status" value="1"/>
</dbReference>
<dbReference type="InterPro" id="IPR002921">
    <property type="entry name" value="Fungal_lipase-type"/>
</dbReference>
<dbReference type="Proteomes" id="UP000005801">
    <property type="component" value="Unassembled WGS sequence"/>
</dbReference>
<name>A6G2K7_9BACT</name>
<evidence type="ECO:0000259" key="1">
    <source>
        <dbReference type="Pfam" id="PF01764"/>
    </source>
</evidence>
<comment type="caution">
    <text evidence="2">The sequence shown here is derived from an EMBL/GenBank/DDBJ whole genome shotgun (WGS) entry which is preliminary data.</text>
</comment>
<accession>A6G2K7</accession>
<dbReference type="eggNOG" id="COG0661">
    <property type="taxonomic scope" value="Bacteria"/>
</dbReference>
<dbReference type="Gene3D" id="3.40.50.1820">
    <property type="entry name" value="alpha/beta hydrolase"/>
    <property type="match status" value="1"/>
</dbReference>